<evidence type="ECO:0000256" key="4">
    <source>
        <dbReference type="ARBA" id="ARBA00022989"/>
    </source>
</evidence>
<evidence type="ECO:0000256" key="1">
    <source>
        <dbReference type="ARBA" id="ARBA00004141"/>
    </source>
</evidence>
<keyword evidence="5 6" id="KW-0472">Membrane</keyword>
<dbReference type="GO" id="GO:0051301">
    <property type="term" value="P:cell division"/>
    <property type="evidence" value="ECO:0007669"/>
    <property type="project" value="InterPro"/>
</dbReference>
<feature type="transmembrane region" description="Helical" evidence="6">
    <location>
        <begin position="214"/>
        <end position="230"/>
    </location>
</feature>
<comment type="subcellular location">
    <subcellularLocation>
        <location evidence="1">Membrane</location>
        <topology evidence="1">Multi-pass membrane protein</topology>
    </subcellularLocation>
</comment>
<dbReference type="AlphaFoldDB" id="A0A927UD48"/>
<evidence type="ECO:0000313" key="7">
    <source>
        <dbReference type="EMBL" id="MBE5919913.1"/>
    </source>
</evidence>
<reference evidence="7" key="1">
    <citation type="submission" date="2019-04" db="EMBL/GenBank/DDBJ databases">
        <title>Evolution of Biomass-Degrading Anaerobic Consortia Revealed by Metagenomics.</title>
        <authorList>
            <person name="Peng X."/>
        </authorList>
    </citation>
    <scope>NUCLEOTIDE SEQUENCE</scope>
    <source>
        <strain evidence="7">SIG311</strain>
    </source>
</reference>
<feature type="transmembrane region" description="Helical" evidence="6">
    <location>
        <begin position="258"/>
        <end position="276"/>
    </location>
</feature>
<feature type="transmembrane region" description="Helical" evidence="6">
    <location>
        <begin position="341"/>
        <end position="365"/>
    </location>
</feature>
<dbReference type="PANTHER" id="PTHR30474:SF3">
    <property type="entry name" value="PEPTIDOGLYCAN GLYCOSYLTRANSFERASE RODA"/>
    <property type="match status" value="1"/>
</dbReference>
<keyword evidence="3" id="KW-0133">Cell shape</keyword>
<evidence type="ECO:0000256" key="5">
    <source>
        <dbReference type="ARBA" id="ARBA00023136"/>
    </source>
</evidence>
<name>A0A927UD48_9FIRM</name>
<evidence type="ECO:0000256" key="3">
    <source>
        <dbReference type="ARBA" id="ARBA00022960"/>
    </source>
</evidence>
<dbReference type="GO" id="GO:0005886">
    <property type="term" value="C:plasma membrane"/>
    <property type="evidence" value="ECO:0007669"/>
    <property type="project" value="TreeGrafter"/>
</dbReference>
<evidence type="ECO:0000256" key="6">
    <source>
        <dbReference type="SAM" id="Phobius"/>
    </source>
</evidence>
<organism evidence="7 8">
    <name type="scientific">Pseudobutyrivibrio ruminis</name>
    <dbReference type="NCBI Taxonomy" id="46206"/>
    <lineage>
        <taxon>Bacteria</taxon>
        <taxon>Bacillati</taxon>
        <taxon>Bacillota</taxon>
        <taxon>Clostridia</taxon>
        <taxon>Lachnospirales</taxon>
        <taxon>Lachnospiraceae</taxon>
        <taxon>Pseudobutyrivibrio</taxon>
    </lineage>
</organism>
<gene>
    <name evidence="7" type="ORF">E7272_08710</name>
</gene>
<feature type="transmembrane region" description="Helical" evidence="6">
    <location>
        <begin position="68"/>
        <end position="87"/>
    </location>
</feature>
<feature type="transmembrane region" description="Helical" evidence="6">
    <location>
        <begin position="371"/>
        <end position="395"/>
    </location>
</feature>
<sequence length="442" mass="48845">MVSVLISFSRITLLAFVLAFTFIDIIQIFEFKNSEVFGSVMSTIQSVMVVLFLCNTSIILYLVREDSIYLFLLAGQLLLFALIGISLNKLTYPMSKALINNMLFFLTLSFTFLERLSQGMAIRQFVFAIVSLIISIIVIMILRQIERIESFMYVFAAIGIILLLIVSLAGKVEYGAKLSLSFGNISIQPSEFVKLSFLFFISGCIVTYKDFRGFLFASIGAGSHVIILVLSKDLGTALIFLVAYVLLIFIAYKNYIVLGLEISVAAIGGILAYNLFPHIQSRFIAWSDPLSVVDDKGYQISQSLFAIGTGGWIGSGFTAGQPTKIPVVTKDFIFAAMAEELGTIAAICIIICLMCTCLQLFNVAFNCEESFYMLVVNGIAIIFSIQTILNIGGVIKFIPSTGVTLPFISYGGSSLLSMFICFYIAECSNDLFYIDNKGRRYD</sequence>
<dbReference type="GO" id="GO:0008360">
    <property type="term" value="P:regulation of cell shape"/>
    <property type="evidence" value="ECO:0007669"/>
    <property type="project" value="UniProtKB-KW"/>
</dbReference>
<feature type="transmembrane region" description="Helical" evidence="6">
    <location>
        <begin position="125"/>
        <end position="145"/>
    </location>
</feature>
<keyword evidence="2 6" id="KW-0812">Transmembrane</keyword>
<dbReference type="PANTHER" id="PTHR30474">
    <property type="entry name" value="CELL CYCLE PROTEIN"/>
    <property type="match status" value="1"/>
</dbReference>
<proteinExistence type="predicted"/>
<accession>A0A927UD48</accession>
<comment type="caution">
    <text evidence="7">The sequence shown here is derived from an EMBL/GenBank/DDBJ whole genome shotgun (WGS) entry which is preliminary data.</text>
</comment>
<feature type="transmembrane region" description="Helical" evidence="6">
    <location>
        <begin position="235"/>
        <end position="252"/>
    </location>
</feature>
<feature type="transmembrane region" description="Helical" evidence="6">
    <location>
        <begin position="151"/>
        <end position="170"/>
    </location>
</feature>
<evidence type="ECO:0000256" key="2">
    <source>
        <dbReference type="ARBA" id="ARBA00022692"/>
    </source>
</evidence>
<dbReference type="Pfam" id="PF01098">
    <property type="entry name" value="FTSW_RODA_SPOVE"/>
    <property type="match status" value="1"/>
</dbReference>
<feature type="transmembrane region" description="Helical" evidence="6">
    <location>
        <begin position="191"/>
        <end position="208"/>
    </location>
</feature>
<keyword evidence="4 6" id="KW-1133">Transmembrane helix</keyword>
<feature type="transmembrane region" description="Helical" evidence="6">
    <location>
        <begin position="43"/>
        <end position="63"/>
    </location>
</feature>
<feature type="transmembrane region" description="Helical" evidence="6">
    <location>
        <begin position="12"/>
        <end position="31"/>
    </location>
</feature>
<dbReference type="InterPro" id="IPR001182">
    <property type="entry name" value="FtsW/RodA"/>
</dbReference>
<dbReference type="GO" id="GO:0032153">
    <property type="term" value="C:cell division site"/>
    <property type="evidence" value="ECO:0007669"/>
    <property type="project" value="TreeGrafter"/>
</dbReference>
<protein>
    <submittedName>
        <fullName evidence="7">FtsW/RodA/SpoVE family cell cycle protein</fullName>
    </submittedName>
</protein>
<dbReference type="EMBL" id="SVER01000020">
    <property type="protein sequence ID" value="MBE5919913.1"/>
    <property type="molecule type" value="Genomic_DNA"/>
</dbReference>
<feature type="transmembrane region" description="Helical" evidence="6">
    <location>
        <begin position="407"/>
        <end position="425"/>
    </location>
</feature>
<evidence type="ECO:0000313" key="8">
    <source>
        <dbReference type="Proteomes" id="UP000766246"/>
    </source>
</evidence>
<dbReference type="Proteomes" id="UP000766246">
    <property type="component" value="Unassembled WGS sequence"/>
</dbReference>
<dbReference type="GO" id="GO:0015648">
    <property type="term" value="F:lipid-linked peptidoglycan transporter activity"/>
    <property type="evidence" value="ECO:0007669"/>
    <property type="project" value="TreeGrafter"/>
</dbReference>